<evidence type="ECO:0000259" key="11">
    <source>
        <dbReference type="PROSITE" id="PS50011"/>
    </source>
</evidence>
<dbReference type="Gene3D" id="1.10.510.10">
    <property type="entry name" value="Transferase(Phosphotransferase) domain 1"/>
    <property type="match status" value="1"/>
</dbReference>
<evidence type="ECO:0000256" key="6">
    <source>
        <dbReference type="ARBA" id="ARBA00022777"/>
    </source>
</evidence>
<dbReference type="GO" id="GO:0000082">
    <property type="term" value="P:G1/S transition of mitotic cell cycle"/>
    <property type="evidence" value="ECO:0007669"/>
    <property type="project" value="TreeGrafter"/>
</dbReference>
<evidence type="ECO:0000256" key="10">
    <source>
        <dbReference type="ARBA" id="ARBA00048367"/>
    </source>
</evidence>
<evidence type="ECO:0000256" key="1">
    <source>
        <dbReference type="ARBA" id="ARBA00006485"/>
    </source>
</evidence>
<evidence type="ECO:0000313" key="13">
    <source>
        <dbReference type="Proteomes" id="UP000002489"/>
    </source>
</evidence>
<reference evidence="12" key="2">
    <citation type="submission" date="2025-08" db="UniProtKB">
        <authorList>
            <consortium name="EnsemblFungi"/>
        </authorList>
    </citation>
    <scope>IDENTIFICATION</scope>
    <source>
        <strain evidence="12">4287 / CBS 123668 / FGSC 9935 / NRRL 34936</strain>
    </source>
</reference>
<dbReference type="STRING" id="426428.A0A0C4DI15"/>
<dbReference type="PANTHER" id="PTHR24056:SF254">
    <property type="entry name" value="CYCLIN-DEPENDENT KINASE 2"/>
    <property type="match status" value="1"/>
</dbReference>
<dbReference type="InterPro" id="IPR008271">
    <property type="entry name" value="Ser/Thr_kinase_AS"/>
</dbReference>
<feature type="domain" description="Protein kinase" evidence="11">
    <location>
        <begin position="4"/>
        <end position="182"/>
    </location>
</feature>
<keyword evidence="6" id="KW-0418">Kinase</keyword>
<proteinExistence type="inferred from homology"/>
<dbReference type="GO" id="GO:0004693">
    <property type="term" value="F:cyclin-dependent protein serine/threonine kinase activity"/>
    <property type="evidence" value="ECO:0007669"/>
    <property type="project" value="UniProtKB-EC"/>
</dbReference>
<dbReference type="PROSITE" id="PS50011">
    <property type="entry name" value="PROTEIN_KINASE_DOM"/>
    <property type="match status" value="1"/>
</dbReference>
<sequence length="182" mass="20610">MDNYQKLEKIGQGACGAIFMARDLANEGRIVALKKIHLEAECEGVPSTSIREISLLKELQHPNILRLLNIVHAEYHNLYLVFEFLDIDLKRYMETLPASDGGRGKVLPEGSLAYLMQLGMDDMVVRKFMYQLCAGVKYCHSYRILHRDLKPANLLIDKEGKSQVSRFWAGTSVWCASAPIHS</sequence>
<dbReference type="GO" id="GO:0007165">
    <property type="term" value="P:signal transduction"/>
    <property type="evidence" value="ECO:0007669"/>
    <property type="project" value="TreeGrafter"/>
</dbReference>
<evidence type="ECO:0000256" key="4">
    <source>
        <dbReference type="ARBA" id="ARBA00022679"/>
    </source>
</evidence>
<evidence type="ECO:0000256" key="7">
    <source>
        <dbReference type="ARBA" id="ARBA00022840"/>
    </source>
</evidence>
<reference evidence="13" key="1">
    <citation type="journal article" date="2012" name="Mol. Plant Microbe Interact.">
        <title>A highly conserved effector in Fusarium oxysporum is required for full virulence on Arabidopsis.</title>
        <authorList>
            <person name="Thatcher L.F."/>
            <person name="Gardiner D.M."/>
            <person name="Kazan K."/>
            <person name="Manners J."/>
        </authorList>
    </citation>
    <scope>NUCLEOTIDE SEQUENCE [LARGE SCALE GENOMIC DNA]</scope>
    <source>
        <strain evidence="13">Fo5176</strain>
    </source>
</reference>
<dbReference type="PANTHER" id="PTHR24056">
    <property type="entry name" value="CELL DIVISION PROTEIN KINASE"/>
    <property type="match status" value="1"/>
</dbReference>
<dbReference type="AlphaFoldDB" id="A0A0C4DI15"/>
<accession>A0A0C4DI15</accession>
<dbReference type="FunFam" id="3.30.200.20:FF:000599">
    <property type="entry name" value="Cyclin-dependent kinase 2"/>
    <property type="match status" value="1"/>
</dbReference>
<dbReference type="GO" id="GO:0010389">
    <property type="term" value="P:regulation of G2/M transition of mitotic cell cycle"/>
    <property type="evidence" value="ECO:0007669"/>
    <property type="project" value="TreeGrafter"/>
</dbReference>
<dbReference type="SUPFAM" id="SSF56112">
    <property type="entry name" value="Protein kinase-like (PK-like)"/>
    <property type="match status" value="1"/>
</dbReference>
<evidence type="ECO:0000256" key="5">
    <source>
        <dbReference type="ARBA" id="ARBA00022741"/>
    </source>
</evidence>
<keyword evidence="7" id="KW-0067">ATP-binding</keyword>
<keyword evidence="4" id="KW-0808">Transferase</keyword>
<evidence type="ECO:0000256" key="8">
    <source>
        <dbReference type="ARBA" id="ARBA00039266"/>
    </source>
</evidence>
<keyword evidence="3" id="KW-0723">Serine/threonine-protein kinase</keyword>
<evidence type="ECO:0000313" key="12">
    <source>
        <dbReference type="EnsemblFungi" id="FOXG_16316P0"/>
    </source>
</evidence>
<dbReference type="GO" id="GO:0030332">
    <property type="term" value="F:cyclin binding"/>
    <property type="evidence" value="ECO:0007669"/>
    <property type="project" value="TreeGrafter"/>
</dbReference>
<evidence type="ECO:0000256" key="9">
    <source>
        <dbReference type="ARBA" id="ARBA00047811"/>
    </source>
</evidence>
<dbReference type="InterPro" id="IPR011009">
    <property type="entry name" value="Kinase-like_dom_sf"/>
</dbReference>
<dbReference type="PROSITE" id="PS00108">
    <property type="entry name" value="PROTEIN_KINASE_ST"/>
    <property type="match status" value="1"/>
</dbReference>
<organism evidence="12 13">
    <name type="scientific">Fusarium oxysporum (strain Fo5176)</name>
    <name type="common">Fusarium vascular wilt</name>
    <dbReference type="NCBI Taxonomy" id="660025"/>
    <lineage>
        <taxon>Eukaryota</taxon>
        <taxon>Fungi</taxon>
        <taxon>Dikarya</taxon>
        <taxon>Ascomycota</taxon>
        <taxon>Pezizomycotina</taxon>
        <taxon>Sordariomycetes</taxon>
        <taxon>Hypocreomycetidae</taxon>
        <taxon>Hypocreales</taxon>
        <taxon>Nectriaceae</taxon>
        <taxon>Fusarium</taxon>
        <taxon>Fusarium oxysporum species complex</taxon>
    </lineage>
</organism>
<dbReference type="EC" id="2.7.11.22" evidence="2"/>
<dbReference type="Proteomes" id="UP000002489">
    <property type="component" value="Unassembled WGS sequence"/>
</dbReference>
<protein>
    <recommendedName>
        <fullName evidence="8">Cyclin-dependent kinase 1</fullName>
        <ecNumber evidence="2">2.7.11.22</ecNumber>
    </recommendedName>
</protein>
<keyword evidence="5" id="KW-0547">Nucleotide-binding</keyword>
<dbReference type="InterPro" id="IPR050108">
    <property type="entry name" value="CDK"/>
</dbReference>
<dbReference type="GO" id="GO:0005737">
    <property type="term" value="C:cytoplasm"/>
    <property type="evidence" value="ECO:0007669"/>
    <property type="project" value="TreeGrafter"/>
</dbReference>
<evidence type="ECO:0000256" key="2">
    <source>
        <dbReference type="ARBA" id="ARBA00012425"/>
    </source>
</evidence>
<dbReference type="Gene3D" id="3.30.200.20">
    <property type="entry name" value="Phosphorylase Kinase, domain 1"/>
    <property type="match status" value="1"/>
</dbReference>
<dbReference type="EnsemblFungi" id="FOXG_16316T0">
    <property type="protein sequence ID" value="FOXG_16316P0"/>
    <property type="gene ID" value="FOXG_16316"/>
</dbReference>
<comment type="catalytic activity">
    <reaction evidence="10">
        <text>L-seryl-[protein] + ATP = O-phospho-L-seryl-[protein] + ADP + H(+)</text>
        <dbReference type="Rhea" id="RHEA:17989"/>
        <dbReference type="Rhea" id="RHEA-COMP:9863"/>
        <dbReference type="Rhea" id="RHEA-COMP:11604"/>
        <dbReference type="ChEBI" id="CHEBI:15378"/>
        <dbReference type="ChEBI" id="CHEBI:29999"/>
        <dbReference type="ChEBI" id="CHEBI:30616"/>
        <dbReference type="ChEBI" id="CHEBI:83421"/>
        <dbReference type="ChEBI" id="CHEBI:456216"/>
        <dbReference type="EC" id="2.7.11.22"/>
    </reaction>
</comment>
<dbReference type="GO" id="GO:0000307">
    <property type="term" value="C:cyclin-dependent protein kinase holoenzyme complex"/>
    <property type="evidence" value="ECO:0007669"/>
    <property type="project" value="TreeGrafter"/>
</dbReference>
<comment type="similarity">
    <text evidence="1">Belongs to the protein kinase superfamily. CMGC Ser/Thr protein kinase family. CDC2/CDKX subfamily.</text>
</comment>
<dbReference type="GO" id="GO:0005634">
    <property type="term" value="C:nucleus"/>
    <property type="evidence" value="ECO:0007669"/>
    <property type="project" value="TreeGrafter"/>
</dbReference>
<comment type="catalytic activity">
    <reaction evidence="9">
        <text>L-threonyl-[protein] + ATP = O-phospho-L-threonyl-[protein] + ADP + H(+)</text>
        <dbReference type="Rhea" id="RHEA:46608"/>
        <dbReference type="Rhea" id="RHEA-COMP:11060"/>
        <dbReference type="Rhea" id="RHEA-COMP:11605"/>
        <dbReference type="ChEBI" id="CHEBI:15378"/>
        <dbReference type="ChEBI" id="CHEBI:30013"/>
        <dbReference type="ChEBI" id="CHEBI:30616"/>
        <dbReference type="ChEBI" id="CHEBI:61977"/>
        <dbReference type="ChEBI" id="CHEBI:456216"/>
        <dbReference type="EC" id="2.7.11.22"/>
    </reaction>
</comment>
<dbReference type="SMART" id="SM00220">
    <property type="entry name" value="S_TKc"/>
    <property type="match status" value="1"/>
</dbReference>
<evidence type="ECO:0000256" key="3">
    <source>
        <dbReference type="ARBA" id="ARBA00022527"/>
    </source>
</evidence>
<dbReference type="GO" id="GO:0010468">
    <property type="term" value="P:regulation of gene expression"/>
    <property type="evidence" value="ECO:0007669"/>
    <property type="project" value="TreeGrafter"/>
</dbReference>
<name>A0A0C4DI15_FUSOF</name>
<dbReference type="InterPro" id="IPR000719">
    <property type="entry name" value="Prot_kinase_dom"/>
</dbReference>
<dbReference type="GO" id="GO:0005524">
    <property type="term" value="F:ATP binding"/>
    <property type="evidence" value="ECO:0007669"/>
    <property type="project" value="UniProtKB-KW"/>
</dbReference>
<dbReference type="Pfam" id="PF00069">
    <property type="entry name" value="Pkinase"/>
    <property type="match status" value="1"/>
</dbReference>